<evidence type="ECO:0000313" key="2">
    <source>
        <dbReference type="EMBL" id="QHT66931.1"/>
    </source>
</evidence>
<name>A0A6C0GFV2_9BACT</name>
<reference evidence="2 3" key="1">
    <citation type="submission" date="2020-01" db="EMBL/GenBank/DDBJ databases">
        <authorList>
            <person name="Kim M.K."/>
        </authorList>
    </citation>
    <scope>NUCLEOTIDE SEQUENCE [LARGE SCALE GENOMIC DNA]</scope>
    <source>
        <strain evidence="2 3">172606-1</strain>
    </source>
</reference>
<keyword evidence="1" id="KW-0175">Coiled coil</keyword>
<gene>
    <name evidence="2" type="ORF">GXP67_09840</name>
</gene>
<proteinExistence type="predicted"/>
<dbReference type="RefSeq" id="WP_162442980.1">
    <property type="nucleotide sequence ID" value="NZ_CP048222.1"/>
</dbReference>
<accession>A0A6C0GFV2</accession>
<dbReference type="AlphaFoldDB" id="A0A6C0GFV2"/>
<dbReference type="Proteomes" id="UP000480178">
    <property type="component" value="Chromosome"/>
</dbReference>
<sequence length="181" mass="21460">MKNSKPISKEDYYGVLEVNYDITIDDLYKAGFKETYEYHAYLVLSKKVNDTLEVLYEVNPYFDVVLYKFSIVKTKIYNIDLIEEYINRNEGSIETPLCSNDKNQYIFFVKGDNNDLLFRCVYDSINSPNENVLRITHDYPVAARRGMLKDHPYNEAYKQSIIEAEIEREKIEEEMKEIENK</sequence>
<dbReference type="EMBL" id="CP048222">
    <property type="protein sequence ID" value="QHT66931.1"/>
    <property type="molecule type" value="Genomic_DNA"/>
</dbReference>
<keyword evidence="3" id="KW-1185">Reference proteome</keyword>
<feature type="coiled-coil region" evidence="1">
    <location>
        <begin position="154"/>
        <end position="181"/>
    </location>
</feature>
<protein>
    <submittedName>
        <fullName evidence="2">Uncharacterized protein</fullName>
    </submittedName>
</protein>
<organism evidence="2 3">
    <name type="scientific">Rhodocytophaga rosea</name>
    <dbReference type="NCBI Taxonomy" id="2704465"/>
    <lineage>
        <taxon>Bacteria</taxon>
        <taxon>Pseudomonadati</taxon>
        <taxon>Bacteroidota</taxon>
        <taxon>Cytophagia</taxon>
        <taxon>Cytophagales</taxon>
        <taxon>Rhodocytophagaceae</taxon>
        <taxon>Rhodocytophaga</taxon>
    </lineage>
</organism>
<dbReference type="KEGG" id="rhoz:GXP67_09840"/>
<evidence type="ECO:0000256" key="1">
    <source>
        <dbReference type="SAM" id="Coils"/>
    </source>
</evidence>
<evidence type="ECO:0000313" key="3">
    <source>
        <dbReference type="Proteomes" id="UP000480178"/>
    </source>
</evidence>